<gene>
    <name evidence="5" type="ORF">D6T64_05825</name>
</gene>
<dbReference type="NCBIfam" id="TIGR01509">
    <property type="entry name" value="HAD-SF-IA-v3"/>
    <property type="match status" value="1"/>
</dbReference>
<organism evidence="5 6">
    <name type="scientific">Cryobacterium melibiosiphilum</name>
    <dbReference type="NCBI Taxonomy" id="995039"/>
    <lineage>
        <taxon>Bacteria</taxon>
        <taxon>Bacillati</taxon>
        <taxon>Actinomycetota</taxon>
        <taxon>Actinomycetes</taxon>
        <taxon>Micrococcales</taxon>
        <taxon>Microbacteriaceae</taxon>
        <taxon>Cryobacterium</taxon>
    </lineage>
</organism>
<evidence type="ECO:0000256" key="2">
    <source>
        <dbReference type="ARBA" id="ARBA00006171"/>
    </source>
</evidence>
<dbReference type="InterPro" id="IPR051600">
    <property type="entry name" value="Beta-PGM-like"/>
</dbReference>
<dbReference type="AlphaFoldDB" id="A0A3A5MPJ0"/>
<dbReference type="GO" id="GO:0046872">
    <property type="term" value="F:metal ion binding"/>
    <property type="evidence" value="ECO:0007669"/>
    <property type="project" value="UniProtKB-KW"/>
</dbReference>
<accession>A0A3A5MPJ0</accession>
<evidence type="ECO:0000256" key="3">
    <source>
        <dbReference type="ARBA" id="ARBA00022723"/>
    </source>
</evidence>
<proteinExistence type="inferred from homology"/>
<dbReference type="Proteomes" id="UP000272015">
    <property type="component" value="Unassembled WGS sequence"/>
</dbReference>
<keyword evidence="6" id="KW-1185">Reference proteome</keyword>
<dbReference type="InterPro" id="IPR023198">
    <property type="entry name" value="PGP-like_dom2"/>
</dbReference>
<dbReference type="InterPro" id="IPR036412">
    <property type="entry name" value="HAD-like_sf"/>
</dbReference>
<dbReference type="Gene3D" id="3.40.50.1000">
    <property type="entry name" value="HAD superfamily/HAD-like"/>
    <property type="match status" value="1"/>
</dbReference>
<dbReference type="EMBL" id="QZVS01000069">
    <property type="protein sequence ID" value="RJT89739.1"/>
    <property type="molecule type" value="Genomic_DNA"/>
</dbReference>
<keyword evidence="3" id="KW-0479">Metal-binding</keyword>
<comment type="similarity">
    <text evidence="2">Belongs to the HAD-like hydrolase superfamily. CbbY/CbbZ/Gph/YieH family.</text>
</comment>
<dbReference type="SFLD" id="SFLDS00003">
    <property type="entry name" value="Haloacid_Dehalogenase"/>
    <property type="match status" value="1"/>
</dbReference>
<evidence type="ECO:0000313" key="5">
    <source>
        <dbReference type="EMBL" id="RJT89739.1"/>
    </source>
</evidence>
<evidence type="ECO:0000256" key="4">
    <source>
        <dbReference type="ARBA" id="ARBA00022842"/>
    </source>
</evidence>
<comment type="cofactor">
    <cofactor evidence="1">
        <name>Mg(2+)</name>
        <dbReference type="ChEBI" id="CHEBI:18420"/>
    </cofactor>
</comment>
<keyword evidence="4" id="KW-0460">Magnesium</keyword>
<protein>
    <submittedName>
        <fullName evidence="5">HAD family phosphatase</fullName>
    </submittedName>
</protein>
<evidence type="ECO:0000256" key="1">
    <source>
        <dbReference type="ARBA" id="ARBA00001946"/>
    </source>
</evidence>
<dbReference type="PANTHER" id="PTHR46193">
    <property type="entry name" value="6-PHOSPHOGLUCONATE PHOSPHATASE"/>
    <property type="match status" value="1"/>
</dbReference>
<sequence>MTLTDPIDLTDPICTPNAGWSMAEMQGLLLDFNGTLSDDERLLSELIRELAREALGVDLSADRYTTAYAGRSDRGILTLLAAESTRPQASVDDLLVELARRYERAAATADLIAQPTRDFVRAAAGRGLALAVVTGASRQSVLPALHRAGLSELLPTVVAEEDVAAGKPHPEGFRRGAALLGLGDPRRVVVLEDSLPGLAAGRAAGMRVIAVAGTHPLSELRPRCDGVLPTLTPAALHLRFGD</sequence>
<dbReference type="InterPro" id="IPR006439">
    <property type="entry name" value="HAD-SF_hydro_IA"/>
</dbReference>
<reference evidence="5 6" key="1">
    <citation type="submission" date="2018-09" db="EMBL/GenBank/DDBJ databases">
        <title>Novel species of Cryobacterium.</title>
        <authorList>
            <person name="Liu Q."/>
            <person name="Xin Y.-H."/>
        </authorList>
    </citation>
    <scope>NUCLEOTIDE SEQUENCE [LARGE SCALE GENOMIC DNA]</scope>
    <source>
        <strain evidence="5 6">Hh39</strain>
    </source>
</reference>
<dbReference type="InterPro" id="IPR023214">
    <property type="entry name" value="HAD_sf"/>
</dbReference>
<dbReference type="Gene3D" id="1.10.150.240">
    <property type="entry name" value="Putative phosphatase, domain 2"/>
    <property type="match status" value="1"/>
</dbReference>
<dbReference type="SUPFAM" id="SSF56784">
    <property type="entry name" value="HAD-like"/>
    <property type="match status" value="1"/>
</dbReference>
<name>A0A3A5MPJ0_9MICO</name>
<dbReference type="PANTHER" id="PTHR46193:SF21">
    <property type="entry name" value="SLL1138 PROTEIN"/>
    <property type="match status" value="1"/>
</dbReference>
<dbReference type="OrthoDB" id="9812856at2"/>
<dbReference type="SFLD" id="SFLDG01129">
    <property type="entry name" value="C1.5:_HAD__Beta-PGM__Phosphata"/>
    <property type="match status" value="1"/>
</dbReference>
<evidence type="ECO:0000313" key="6">
    <source>
        <dbReference type="Proteomes" id="UP000272015"/>
    </source>
</evidence>
<comment type="caution">
    <text evidence="5">The sequence shown here is derived from an EMBL/GenBank/DDBJ whole genome shotgun (WGS) entry which is preliminary data.</text>
</comment>
<dbReference type="Pfam" id="PF00702">
    <property type="entry name" value="Hydrolase"/>
    <property type="match status" value="1"/>
</dbReference>
<dbReference type="RefSeq" id="WP_119973065.1">
    <property type="nucleotide sequence ID" value="NZ_JBHSQA010000015.1"/>
</dbReference>
<dbReference type="GO" id="GO:0003824">
    <property type="term" value="F:catalytic activity"/>
    <property type="evidence" value="ECO:0007669"/>
    <property type="project" value="UniProtKB-ARBA"/>
</dbReference>